<dbReference type="GO" id="GO:0034045">
    <property type="term" value="C:phagophore assembly site membrane"/>
    <property type="evidence" value="ECO:0007669"/>
    <property type="project" value="UniProtKB-SubCell"/>
</dbReference>
<evidence type="ECO:0000259" key="10">
    <source>
        <dbReference type="PROSITE" id="PS51166"/>
    </source>
</evidence>
<feature type="compositionally biased region" description="Polar residues" evidence="9">
    <location>
        <begin position="49"/>
        <end position="63"/>
    </location>
</feature>
<dbReference type="Ensembl" id="ENSCLMT00005040376.1">
    <property type="protein sequence ID" value="ENSCLMP00005038901.1"/>
    <property type="gene ID" value="ENSCLMG00005018402.1"/>
</dbReference>
<evidence type="ECO:0000256" key="6">
    <source>
        <dbReference type="ARBA" id="ARBA00073038"/>
    </source>
</evidence>
<feature type="region of interest" description="Disordered" evidence="9">
    <location>
        <begin position="1"/>
        <end position="85"/>
    </location>
</feature>
<dbReference type="Pfam" id="PF00686">
    <property type="entry name" value="CBM_20"/>
    <property type="match status" value="1"/>
</dbReference>
<comment type="subcellular location">
    <subcellularLocation>
        <location evidence="2">Cell membrane</location>
        <location evidence="2">Sarcolemma</location>
        <location evidence="2">T-tubule</location>
    </subcellularLocation>
    <subcellularLocation>
        <location evidence="1">Endoplasmic reticulum membrane</location>
        <topology evidence="1">Single-pass type III membrane protein</topology>
    </subcellularLocation>
    <subcellularLocation>
        <location evidence="4">Preautophagosomal structure membrane</location>
        <topology evidence="4">Single-pass type III membrane protein</topology>
    </subcellularLocation>
</comment>
<evidence type="ECO:0000256" key="9">
    <source>
        <dbReference type="SAM" id="MobiDB-lite"/>
    </source>
</evidence>
<evidence type="ECO:0000313" key="11">
    <source>
        <dbReference type="Ensembl" id="ENSCLMP00005038901.1"/>
    </source>
</evidence>
<comment type="subunit">
    <text evidence="5">Interacts with the ATG8 family proteins GABARAP and GABARAPL1. Interacts with several glycogen-associated proteins, such as GYS2 (liver glycogen synthase), GDE (glycogen debranching enzyme), GBE1 (glycogen branching enzyme 1) and EPM2A (Laforin).</text>
</comment>
<dbReference type="GO" id="GO:2001070">
    <property type="term" value="F:starch binding"/>
    <property type="evidence" value="ECO:0007669"/>
    <property type="project" value="InterPro"/>
</dbReference>
<evidence type="ECO:0000256" key="2">
    <source>
        <dbReference type="ARBA" id="ARBA00024012"/>
    </source>
</evidence>
<evidence type="ECO:0000256" key="8">
    <source>
        <dbReference type="ARBA" id="ARBA00076001"/>
    </source>
</evidence>
<dbReference type="SUPFAM" id="SSF49452">
    <property type="entry name" value="Starch-binding domain-like"/>
    <property type="match status" value="1"/>
</dbReference>
<dbReference type="PANTHER" id="PTHR15048">
    <property type="entry name" value="STARCH-BINDING DOMAIN-CONTAINING PROTEIN 1"/>
    <property type="match status" value="1"/>
</dbReference>
<evidence type="ECO:0000256" key="4">
    <source>
        <dbReference type="ARBA" id="ARBA00060405"/>
    </source>
</evidence>
<dbReference type="GeneTree" id="ENSGT00390000007731"/>
<dbReference type="GO" id="GO:0005789">
    <property type="term" value="C:endoplasmic reticulum membrane"/>
    <property type="evidence" value="ECO:0007669"/>
    <property type="project" value="UniProtKB-SubCell"/>
</dbReference>
<dbReference type="PANTHER" id="PTHR15048:SF0">
    <property type="entry name" value="STARCH-BINDING DOMAIN-CONTAINING PROTEIN 1"/>
    <property type="match status" value="1"/>
</dbReference>
<dbReference type="InterPro" id="IPR013783">
    <property type="entry name" value="Ig-like_fold"/>
</dbReference>
<reference evidence="11" key="2">
    <citation type="submission" date="2025-09" db="UniProtKB">
        <authorList>
            <consortium name="Ensembl"/>
        </authorList>
    </citation>
    <scope>IDENTIFICATION</scope>
</reference>
<dbReference type="InterPro" id="IPR002044">
    <property type="entry name" value="CBM20"/>
</dbReference>
<evidence type="ECO:0000313" key="12">
    <source>
        <dbReference type="Proteomes" id="UP000694565"/>
    </source>
</evidence>
<evidence type="ECO:0000256" key="3">
    <source>
        <dbReference type="ARBA" id="ARBA00053886"/>
    </source>
</evidence>
<dbReference type="Gene3D" id="2.60.40.10">
    <property type="entry name" value="Immunoglobulins"/>
    <property type="match status" value="1"/>
</dbReference>
<feature type="compositionally biased region" description="Acidic residues" evidence="9">
    <location>
        <begin position="1"/>
        <end position="11"/>
    </location>
</feature>
<dbReference type="SMART" id="SM01065">
    <property type="entry name" value="CBM_2"/>
    <property type="match status" value="1"/>
</dbReference>
<dbReference type="InterPro" id="IPR013784">
    <property type="entry name" value="Carb-bd-like_fold"/>
</dbReference>
<feature type="compositionally biased region" description="Basic and acidic residues" evidence="9">
    <location>
        <begin position="121"/>
        <end position="130"/>
    </location>
</feature>
<feature type="region of interest" description="Disordered" evidence="9">
    <location>
        <begin position="121"/>
        <end position="140"/>
    </location>
</feature>
<organism evidence="11 12">
    <name type="scientific">Cyclopterus lumpus</name>
    <name type="common">Lumpsucker</name>
    <dbReference type="NCBI Taxonomy" id="8103"/>
    <lineage>
        <taxon>Eukaryota</taxon>
        <taxon>Metazoa</taxon>
        <taxon>Chordata</taxon>
        <taxon>Craniata</taxon>
        <taxon>Vertebrata</taxon>
        <taxon>Euteleostomi</taxon>
        <taxon>Actinopterygii</taxon>
        <taxon>Neopterygii</taxon>
        <taxon>Teleostei</taxon>
        <taxon>Neoteleostei</taxon>
        <taxon>Acanthomorphata</taxon>
        <taxon>Eupercaria</taxon>
        <taxon>Perciformes</taxon>
        <taxon>Cottioidei</taxon>
        <taxon>Cottales</taxon>
        <taxon>Cyclopteridae</taxon>
        <taxon>Cyclopterus</taxon>
    </lineage>
</organism>
<sequence length="283" mass="30939">MSDDGKDEEFERESKDGNTGLSPEGESRNESEEAEEHRLDHLLIGQLAEVQSSAFQRESNLPSVTDEAPPPVGDSNCEEDCGPAGEGGVREAPLAQFAERAVEIGLSGTVGIAKFADLSLDRQPPHKEDDTVPSLDEDTNSTILHGDVTAVVLAEEHVDRVPSHLQQDGTLSLADESFVVVQPTAQNVDVTFSVHYVTQSPYQTVAIMGNQQELGNWKGFVPLENAKDGHWVTVVSLPAESYVEWKFVVVDKGEVCRWEECGNRLLDTGSGDELMVHKCWARL</sequence>
<proteinExistence type="predicted"/>
<reference evidence="11" key="1">
    <citation type="submission" date="2025-08" db="UniProtKB">
        <authorList>
            <consortium name="Ensembl"/>
        </authorList>
    </citation>
    <scope>IDENTIFICATION</scope>
</reference>
<dbReference type="GO" id="GO:0030315">
    <property type="term" value="C:T-tubule"/>
    <property type="evidence" value="ECO:0007669"/>
    <property type="project" value="UniProtKB-SubCell"/>
</dbReference>
<protein>
    <recommendedName>
        <fullName evidence="6">Starch-binding domain-containing protein 1</fullName>
    </recommendedName>
    <alternativeName>
        <fullName evidence="7">Genethonin-1</fullName>
    </alternativeName>
    <alternativeName>
        <fullName evidence="8">Glycophagy cargo receptor stbd1</fullName>
    </alternativeName>
</protein>
<feature type="compositionally biased region" description="Basic and acidic residues" evidence="9">
    <location>
        <begin position="25"/>
        <end position="41"/>
    </location>
</feature>
<dbReference type="GO" id="GO:0061723">
    <property type="term" value="P:glycophagy"/>
    <property type="evidence" value="ECO:0007669"/>
    <property type="project" value="UniProtKB-ARBA"/>
</dbReference>
<dbReference type="Proteomes" id="UP000694565">
    <property type="component" value="Unplaced"/>
</dbReference>
<dbReference type="FunFam" id="2.60.40.10:FF:000552">
    <property type="entry name" value="Related to glucoamylase"/>
    <property type="match status" value="1"/>
</dbReference>
<accession>A0A8C3AB00</accession>
<keyword evidence="12" id="KW-1185">Reference proteome</keyword>
<evidence type="ECO:0000256" key="1">
    <source>
        <dbReference type="ARBA" id="ARBA00004643"/>
    </source>
</evidence>
<comment type="function">
    <text evidence="3">Acts as a cargo receptor for glycogen. Delivers its cargo to an autophagic pathway called glycophagy, resulting in the transport of glycogen to lysosomes.</text>
</comment>
<feature type="domain" description="CBM20" evidence="10">
    <location>
        <begin position="182"/>
        <end position="282"/>
    </location>
</feature>
<name>A0A8C3AB00_CYCLU</name>
<evidence type="ECO:0000256" key="7">
    <source>
        <dbReference type="ARBA" id="ARBA00075794"/>
    </source>
</evidence>
<dbReference type="AlphaFoldDB" id="A0A8C3AB00"/>
<dbReference type="PROSITE" id="PS51166">
    <property type="entry name" value="CBM20"/>
    <property type="match status" value="1"/>
</dbReference>
<evidence type="ECO:0000256" key="5">
    <source>
        <dbReference type="ARBA" id="ARBA00062412"/>
    </source>
</evidence>